<feature type="domain" description="DUF5123" evidence="3">
    <location>
        <begin position="420"/>
        <end position="534"/>
    </location>
</feature>
<gene>
    <name evidence="4" type="ORF">C8N47_1382</name>
</gene>
<dbReference type="InterPro" id="IPR011050">
    <property type="entry name" value="Pectin_lyase_fold/virulence"/>
</dbReference>
<dbReference type="SUPFAM" id="SSF51126">
    <property type="entry name" value="Pectin lyase-like"/>
    <property type="match status" value="1"/>
</dbReference>
<dbReference type="InterPro" id="IPR032530">
    <property type="entry name" value="DUF4957"/>
</dbReference>
<reference evidence="4 5" key="1">
    <citation type="submission" date="2018-04" db="EMBL/GenBank/DDBJ databases">
        <title>Genomic Encyclopedia of Archaeal and Bacterial Type Strains, Phase II (KMG-II): from individual species to whole genera.</title>
        <authorList>
            <person name="Goeker M."/>
        </authorList>
    </citation>
    <scope>NUCLEOTIDE SEQUENCE [LARGE SCALE GENOMIC DNA]</scope>
    <source>
        <strain evidence="4 5">DSM 28823</strain>
    </source>
</reference>
<keyword evidence="1" id="KW-0732">Signal</keyword>
<proteinExistence type="predicted"/>
<evidence type="ECO:0000313" key="4">
    <source>
        <dbReference type="EMBL" id="PTN02621.1"/>
    </source>
</evidence>
<dbReference type="EMBL" id="QAAD01000038">
    <property type="protein sequence ID" value="PTN02621.1"/>
    <property type="molecule type" value="Genomic_DNA"/>
</dbReference>
<dbReference type="AlphaFoldDB" id="A0A2T5BT69"/>
<evidence type="ECO:0000256" key="1">
    <source>
        <dbReference type="SAM" id="SignalP"/>
    </source>
</evidence>
<feature type="domain" description="DUF4957" evidence="2">
    <location>
        <begin position="248"/>
        <end position="388"/>
    </location>
</feature>
<accession>A0A2T5BT69</accession>
<organism evidence="4 5">
    <name type="scientific">Mangrovibacterium marinum</name>
    <dbReference type="NCBI Taxonomy" id="1639118"/>
    <lineage>
        <taxon>Bacteria</taxon>
        <taxon>Pseudomonadati</taxon>
        <taxon>Bacteroidota</taxon>
        <taxon>Bacteroidia</taxon>
        <taxon>Marinilabiliales</taxon>
        <taxon>Prolixibacteraceae</taxon>
        <taxon>Mangrovibacterium</taxon>
    </lineage>
</organism>
<name>A0A2T5BT69_9BACT</name>
<protein>
    <submittedName>
        <fullName evidence="4">Uncharacterized protein DUF5123</fullName>
    </submittedName>
</protein>
<dbReference type="InterPro" id="IPR033427">
    <property type="entry name" value="DUF5123"/>
</dbReference>
<evidence type="ECO:0000313" key="5">
    <source>
        <dbReference type="Proteomes" id="UP000243525"/>
    </source>
</evidence>
<dbReference type="Proteomes" id="UP000243525">
    <property type="component" value="Unassembled WGS sequence"/>
</dbReference>
<evidence type="ECO:0000259" key="2">
    <source>
        <dbReference type="Pfam" id="PF16318"/>
    </source>
</evidence>
<feature type="signal peptide" evidence="1">
    <location>
        <begin position="1"/>
        <end position="27"/>
    </location>
</feature>
<feature type="chain" id="PRO_5015669002" evidence="1">
    <location>
        <begin position="28"/>
        <end position="535"/>
    </location>
</feature>
<dbReference type="Pfam" id="PF16318">
    <property type="entry name" value="DUF4957"/>
    <property type="match status" value="1"/>
</dbReference>
<comment type="caution">
    <text evidence="4">The sequence shown here is derived from an EMBL/GenBank/DDBJ whole genome shotgun (WGS) entry which is preliminary data.</text>
</comment>
<dbReference type="Pfam" id="PF17161">
    <property type="entry name" value="DUF5123"/>
    <property type="match status" value="1"/>
</dbReference>
<sequence>MKSMNTLYKKYGLILVLLMAVFMPACEDVDPIVESIDFERAFTPLNVDVKVRNQINAEISWTIAQTIDHYVLEIHNDSLLFESLVLSQDVLPAEVPLTITLESEEQYSVRIKAISLNESRDESKWGTYAFKTDKENIFSPLPDANIGKQAVTLNWPAGSEVTHFMITPGDVRRDLTADEIAAGEATITDLDFATQYTVIMLNGTNPKQRGNVTFTTLPEGITLTPADDINEMITNAADGEIFLLEGGEFTAYQGTVTIDKSIKLKGLSSDNMPILNVQFVLADGAENVELESLELKGSYTDELLGPTVLDHAIQYSSNATAVGNLSLTGCYIHEYTKSLIAAGSGEFTTGDILFENCLVTEIYNDGGDFIDFRKSFPQSITLSNSTFANCATVNARDFFRLDGAAKGNSFDDGAHTPRIVARNNTFYNVMNSSSSTKRFYYVRWQNSVEELISENNIFAEMGASVYSNQGDTDMGTYSKNNYFNAAGYLDSSVNVYDNSSNYTTLDPGFADAANGDFTISNQSLIDNAVGAARWR</sequence>
<dbReference type="OrthoDB" id="691503at2"/>
<evidence type="ECO:0000259" key="3">
    <source>
        <dbReference type="Pfam" id="PF17161"/>
    </source>
</evidence>
<keyword evidence="5" id="KW-1185">Reference proteome</keyword>